<organism evidence="1 2">
    <name type="scientific">Sandarakinorhabdus fusca</name>
    <dbReference type="NCBI Taxonomy" id="1439888"/>
    <lineage>
        <taxon>Bacteria</taxon>
        <taxon>Pseudomonadati</taxon>
        <taxon>Pseudomonadota</taxon>
        <taxon>Alphaproteobacteria</taxon>
        <taxon>Sphingomonadales</taxon>
        <taxon>Sphingosinicellaceae</taxon>
        <taxon>Sandarakinorhabdus</taxon>
    </lineage>
</organism>
<protein>
    <submittedName>
        <fullName evidence="1">Uncharacterized protein</fullName>
    </submittedName>
</protein>
<gene>
    <name evidence="1" type="ORF">F3168_13230</name>
</gene>
<accession>A0A7C9KJN9</accession>
<dbReference type="AlphaFoldDB" id="A0A7C9KJN9"/>
<comment type="caution">
    <text evidence="1">The sequence shown here is derived from an EMBL/GenBank/DDBJ whole genome shotgun (WGS) entry which is preliminary data.</text>
</comment>
<keyword evidence="2" id="KW-1185">Reference proteome</keyword>
<sequence>MTPGGTGSAVGRYVATMRASGAQVMTHSDETSDFDLVRQDPAAWYTDPQAILDDRNLSRSEQQALLAEWAQDLGDRIAAADEGMVPEGAGSTDADVRMRDHVTAAQAALESLPANDSILDMAARIWRRITGGDQADPAKVTE</sequence>
<dbReference type="RefSeq" id="WP_152578682.1">
    <property type="nucleotide sequence ID" value="NZ_JAATJI010000001.1"/>
</dbReference>
<dbReference type="Proteomes" id="UP000481327">
    <property type="component" value="Unassembled WGS sequence"/>
</dbReference>
<evidence type="ECO:0000313" key="2">
    <source>
        <dbReference type="Proteomes" id="UP000481327"/>
    </source>
</evidence>
<reference evidence="1 2" key="1">
    <citation type="submission" date="2019-09" db="EMBL/GenBank/DDBJ databases">
        <title>Polymorphobacter sp. isolated from a lake in China.</title>
        <authorList>
            <person name="Liu Z."/>
        </authorList>
    </citation>
    <scope>NUCLEOTIDE SEQUENCE [LARGE SCALE GENOMIC DNA]</scope>
    <source>
        <strain evidence="1 2">D40P</strain>
    </source>
</reference>
<name>A0A7C9KJN9_9SPHN</name>
<proteinExistence type="predicted"/>
<evidence type="ECO:0000313" key="1">
    <source>
        <dbReference type="EMBL" id="MQT18219.1"/>
    </source>
</evidence>
<dbReference type="EMBL" id="WIOL01000005">
    <property type="protein sequence ID" value="MQT18219.1"/>
    <property type="molecule type" value="Genomic_DNA"/>
</dbReference>
<dbReference type="OrthoDB" id="8448880at2"/>